<sequence>MNTQDQDIVANAANSPDFSIFSNALRAAGLQAAFKAEGPFTVFAPTDAAFEKLPPGAVNLLLKDKARLASIINFHATRGVMHAVDIKTHDLPSLQGETLALQVSGSDLDIGYTVNGAKGSKKEIESSNGILHGIDTVMMPAG</sequence>
<gene>
    <name evidence="2" type="ORF">DSM104443_00590</name>
</gene>
<dbReference type="PANTHER" id="PTHR10900">
    <property type="entry name" value="PERIOSTIN-RELATED"/>
    <property type="match status" value="1"/>
</dbReference>
<dbReference type="PROSITE" id="PS50213">
    <property type="entry name" value="FAS1"/>
    <property type="match status" value="1"/>
</dbReference>
<dbReference type="SUPFAM" id="SSF82153">
    <property type="entry name" value="FAS1 domain"/>
    <property type="match status" value="1"/>
</dbReference>
<reference evidence="2 3" key="1">
    <citation type="submission" date="2020-04" db="EMBL/GenBank/DDBJ databases">
        <title>Usitatibacter rugosus gen. nov., sp. nov. and Usitatibacter palustris sp. nov., novel members of Usitatibacteraceae fam. nov. within the order Nitrosomonadales isolated from soil.</title>
        <authorList>
            <person name="Huber K.J."/>
            <person name="Neumann-Schaal M."/>
            <person name="Geppert A."/>
            <person name="Luckner M."/>
            <person name="Wanner G."/>
            <person name="Overmann J."/>
        </authorList>
    </citation>
    <scope>NUCLEOTIDE SEQUENCE [LARGE SCALE GENOMIC DNA]</scope>
    <source>
        <strain evidence="2 3">0125_3</strain>
    </source>
</reference>
<dbReference type="SMART" id="SM00554">
    <property type="entry name" value="FAS1"/>
    <property type="match status" value="1"/>
</dbReference>
<keyword evidence="3" id="KW-1185">Reference proteome</keyword>
<evidence type="ECO:0000313" key="3">
    <source>
        <dbReference type="Proteomes" id="UP000501534"/>
    </source>
</evidence>
<dbReference type="KEGG" id="uru:DSM104443_00590"/>
<evidence type="ECO:0000259" key="1">
    <source>
        <dbReference type="PROSITE" id="PS50213"/>
    </source>
</evidence>
<dbReference type="InterPro" id="IPR000782">
    <property type="entry name" value="FAS1_domain"/>
</dbReference>
<dbReference type="Pfam" id="PF02469">
    <property type="entry name" value="Fasciclin"/>
    <property type="match status" value="1"/>
</dbReference>
<dbReference type="AlphaFoldDB" id="A0A6M4GQM3"/>
<dbReference type="InterPro" id="IPR036378">
    <property type="entry name" value="FAS1_dom_sf"/>
</dbReference>
<dbReference type="Proteomes" id="UP000501534">
    <property type="component" value="Chromosome"/>
</dbReference>
<protein>
    <submittedName>
        <fullName evidence="2">Cell surface glycolipoprotein MPT83</fullName>
    </submittedName>
</protein>
<proteinExistence type="predicted"/>
<feature type="domain" description="FAS1" evidence="1">
    <location>
        <begin position="5"/>
        <end position="138"/>
    </location>
</feature>
<dbReference type="InterPro" id="IPR050904">
    <property type="entry name" value="Adhesion/Biosynth-related"/>
</dbReference>
<dbReference type="GO" id="GO:0005615">
    <property type="term" value="C:extracellular space"/>
    <property type="evidence" value="ECO:0007669"/>
    <property type="project" value="TreeGrafter"/>
</dbReference>
<dbReference type="RefSeq" id="WP_171089331.1">
    <property type="nucleotide sequence ID" value="NZ_CP053069.1"/>
</dbReference>
<keyword evidence="2" id="KW-0449">Lipoprotein</keyword>
<dbReference type="EMBL" id="CP053069">
    <property type="protein sequence ID" value="QJR09541.1"/>
    <property type="molecule type" value="Genomic_DNA"/>
</dbReference>
<accession>A0A6M4GQM3</accession>
<dbReference type="PANTHER" id="PTHR10900:SF77">
    <property type="entry name" value="FI19380P1"/>
    <property type="match status" value="1"/>
</dbReference>
<dbReference type="FunFam" id="2.30.180.10:FF:000032">
    <property type="entry name" value="Fasciclin domain-containing protein, putative"/>
    <property type="match status" value="1"/>
</dbReference>
<evidence type="ECO:0000313" key="2">
    <source>
        <dbReference type="EMBL" id="QJR09541.1"/>
    </source>
</evidence>
<dbReference type="Gene3D" id="2.30.180.10">
    <property type="entry name" value="FAS1 domain"/>
    <property type="match status" value="1"/>
</dbReference>
<name>A0A6M4GQM3_9PROT</name>
<organism evidence="2 3">
    <name type="scientific">Usitatibacter rugosus</name>
    <dbReference type="NCBI Taxonomy" id="2732067"/>
    <lineage>
        <taxon>Bacteria</taxon>
        <taxon>Pseudomonadati</taxon>
        <taxon>Pseudomonadota</taxon>
        <taxon>Betaproteobacteria</taxon>
        <taxon>Nitrosomonadales</taxon>
        <taxon>Usitatibacteraceae</taxon>
        <taxon>Usitatibacter</taxon>
    </lineage>
</organism>